<keyword evidence="10" id="KW-1185">Reference proteome</keyword>
<dbReference type="Proteomes" id="UP000261520">
    <property type="component" value="Unplaced"/>
</dbReference>
<feature type="domain" description="IMD" evidence="8">
    <location>
        <begin position="1"/>
        <end position="249"/>
    </location>
</feature>
<dbReference type="PROSITE" id="PS51338">
    <property type="entry name" value="IMD"/>
    <property type="match status" value="1"/>
</dbReference>
<feature type="compositionally biased region" description="Polar residues" evidence="7">
    <location>
        <begin position="419"/>
        <end position="453"/>
    </location>
</feature>
<comment type="similarity">
    <text evidence="6">Belongs to the MTSS family.</text>
</comment>
<feature type="compositionally biased region" description="Low complexity" evidence="7">
    <location>
        <begin position="313"/>
        <end position="334"/>
    </location>
</feature>
<feature type="compositionally biased region" description="Basic and acidic residues" evidence="7">
    <location>
        <begin position="361"/>
        <end position="373"/>
    </location>
</feature>
<accession>A0A3B4A2C1</accession>
<dbReference type="GO" id="GO:0005737">
    <property type="term" value="C:cytoplasm"/>
    <property type="evidence" value="ECO:0007669"/>
    <property type="project" value="UniProtKB-SubCell"/>
</dbReference>
<dbReference type="FunFam" id="1.20.1270.60:FF:000010">
    <property type="entry name" value="Metastasis suppressor 1, isoform CRA_e"/>
    <property type="match status" value="1"/>
</dbReference>
<dbReference type="InterPro" id="IPR013606">
    <property type="entry name" value="I-BAR_dom"/>
</dbReference>
<keyword evidence="4" id="KW-0175">Coiled coil</keyword>
<dbReference type="GO" id="GO:0007009">
    <property type="term" value="P:plasma membrane organization"/>
    <property type="evidence" value="ECO:0007669"/>
    <property type="project" value="InterPro"/>
</dbReference>
<dbReference type="SUPFAM" id="SSF103657">
    <property type="entry name" value="BAR/IMD domain-like"/>
    <property type="match status" value="1"/>
</dbReference>
<dbReference type="GO" id="GO:0009898">
    <property type="term" value="C:cytoplasmic side of plasma membrane"/>
    <property type="evidence" value="ECO:0007669"/>
    <property type="project" value="TreeGrafter"/>
</dbReference>
<dbReference type="GO" id="GO:0015629">
    <property type="term" value="C:actin cytoskeleton"/>
    <property type="evidence" value="ECO:0007669"/>
    <property type="project" value="TreeGrafter"/>
</dbReference>
<dbReference type="InterPro" id="IPR027267">
    <property type="entry name" value="AH/BAR_dom_sf"/>
</dbReference>
<dbReference type="Pfam" id="PF02205">
    <property type="entry name" value="WH2"/>
    <property type="match status" value="1"/>
</dbReference>
<evidence type="ECO:0000256" key="6">
    <source>
        <dbReference type="ARBA" id="ARBA00061293"/>
    </source>
</evidence>
<dbReference type="Gene3D" id="1.20.1270.60">
    <property type="entry name" value="Arfaptin homology (AH) domain/BAR domain"/>
    <property type="match status" value="1"/>
</dbReference>
<feature type="region of interest" description="Disordered" evidence="7">
    <location>
        <begin position="419"/>
        <end position="573"/>
    </location>
</feature>
<evidence type="ECO:0000256" key="1">
    <source>
        <dbReference type="ARBA" id="ARBA00004496"/>
    </source>
</evidence>
<sequence length="707" mass="76752">MESVEKECGALGGLFQAIVNDMKSSYPVWEDFSAKATKLHSQLRTTILAAVAFLDAFQKVADMATNSRGATRDIGSALTRMCMRHRSIEAKLRHFTNALMEGLVTPLQDRIEEWKKTANQLDKDHAKEYKRSRQEIKRKSLDTIKLQKKARKGRGNLRPQLDSAMQDVNDLYLLMEETEKQAVRRALLEERSRYCAFISLLQPVVNVEIAMLGETTHLQAIVDDLTLLTEDPHKLPPASEQVIRDLKGSDYSWSYQTPPSSPSSTSSRKSSMCSLLQMPSAGAHRLSSVSSHDSGFVSQDANTHSKPPSPMPSDITSQKSTSSGSSEASETCQSVSECNSPTADWAKSTSCEAPLSSTPQRRRESLDKVRECEAPPSPQGFSGLQPDDLHRTRTLKLTEPLSPAASSLAMVLTRGLSIEQQKSSRDSLQYSSGYSSQNNTPSCSEDTIPSQGSDYECYSLNGDADGEGQADFDKSSTIPRHSNIAQSYRRMIQTKRPASTAGLPAGKTPNGTAGHSSGSITSGTATIRRTPSSKTGVRRTPSTSGPIPIRPPIVPVKTPTVPDSPGYASPSHLHAGSQEFLYGDDPTCDYMRGSPKRMSLPENTWSSAGGTGADRTLYTQDVSGVVAHGAEEDPFFAANRHSLVEKIGELAASAHALGEGQVPFPSSGEQDVSSSAHSDVDMLVSIRRGVRLRKTVTDDRSAPMILR</sequence>
<dbReference type="GO" id="GO:0030031">
    <property type="term" value="P:cell projection assembly"/>
    <property type="evidence" value="ECO:0007669"/>
    <property type="project" value="TreeGrafter"/>
</dbReference>
<dbReference type="CTD" id="560413"/>
<keyword evidence="2" id="KW-0963">Cytoplasm</keyword>
<dbReference type="RefSeq" id="XP_033823720.1">
    <property type="nucleotide sequence ID" value="XM_033967829.2"/>
</dbReference>
<evidence type="ECO:0000256" key="3">
    <source>
        <dbReference type="ARBA" id="ARBA00022553"/>
    </source>
</evidence>
<dbReference type="GO" id="GO:0005543">
    <property type="term" value="F:phospholipid binding"/>
    <property type="evidence" value="ECO:0007669"/>
    <property type="project" value="TreeGrafter"/>
</dbReference>
<feature type="compositionally biased region" description="Polar residues" evidence="7">
    <location>
        <begin position="529"/>
        <end position="545"/>
    </location>
</feature>
<dbReference type="CDD" id="cd07643">
    <property type="entry name" value="I-BAR_IMD_MIM"/>
    <property type="match status" value="1"/>
</dbReference>
<feature type="compositionally biased region" description="Polar residues" evidence="7">
    <location>
        <begin position="475"/>
        <end position="486"/>
    </location>
</feature>
<keyword evidence="3" id="KW-0597">Phosphoprotein</keyword>
<protein>
    <recommendedName>
        <fullName evidence="8">IMD domain-containing protein</fullName>
    </recommendedName>
</protein>
<feature type="region of interest" description="Disordered" evidence="7">
    <location>
        <begin position="253"/>
        <end position="387"/>
    </location>
</feature>
<dbReference type="PANTHER" id="PTHR15708">
    <property type="entry name" value="ACTIN BUNDLING/MISSING IN METASTASIS-RELATED"/>
    <property type="match status" value="1"/>
</dbReference>
<dbReference type="PANTHER" id="PTHR15708:SF8">
    <property type="entry name" value="PROTEIN MTSS 2"/>
    <property type="match status" value="1"/>
</dbReference>
<dbReference type="InterPro" id="IPR030127">
    <property type="entry name" value="MTSS1/MTSS2"/>
</dbReference>
<feature type="compositionally biased region" description="Low complexity" evidence="7">
    <location>
        <begin position="287"/>
        <end position="298"/>
    </location>
</feature>
<dbReference type="InterPro" id="IPR003124">
    <property type="entry name" value="WH2_dom"/>
</dbReference>
<dbReference type="Ensembl" id="ENSPMGT00000011919.1">
    <property type="protein sequence ID" value="ENSPMGP00000011173.1"/>
    <property type="gene ID" value="ENSPMGG00000009268.1"/>
</dbReference>
<evidence type="ECO:0000259" key="8">
    <source>
        <dbReference type="PROSITE" id="PS51338"/>
    </source>
</evidence>
<dbReference type="AlphaFoldDB" id="A0A3B4A2C1"/>
<dbReference type="Pfam" id="PF08397">
    <property type="entry name" value="IMD"/>
    <property type="match status" value="1"/>
</dbReference>
<evidence type="ECO:0000313" key="10">
    <source>
        <dbReference type="Proteomes" id="UP000261520"/>
    </source>
</evidence>
<feature type="compositionally biased region" description="Low complexity" evidence="7">
    <location>
        <begin position="511"/>
        <end position="527"/>
    </location>
</feature>
<evidence type="ECO:0000256" key="2">
    <source>
        <dbReference type="ARBA" id="ARBA00022490"/>
    </source>
</evidence>
<keyword evidence="5" id="KW-0009">Actin-binding</keyword>
<comment type="subcellular location">
    <subcellularLocation>
        <location evidence="1">Cytoplasm</location>
    </subcellularLocation>
</comment>
<feature type="compositionally biased region" description="Low complexity" evidence="7">
    <location>
        <begin position="253"/>
        <end position="274"/>
    </location>
</feature>
<feature type="compositionally biased region" description="Polar residues" evidence="7">
    <location>
        <begin position="335"/>
        <end position="359"/>
    </location>
</feature>
<name>A0A3B4A2C1_9GOBI</name>
<dbReference type="GeneID" id="117372092"/>
<dbReference type="GO" id="GO:0003779">
    <property type="term" value="F:actin binding"/>
    <property type="evidence" value="ECO:0007669"/>
    <property type="project" value="UniProtKB-KW"/>
</dbReference>
<organism evidence="9 10">
    <name type="scientific">Periophthalmus magnuspinnatus</name>
    <dbReference type="NCBI Taxonomy" id="409849"/>
    <lineage>
        <taxon>Eukaryota</taxon>
        <taxon>Metazoa</taxon>
        <taxon>Chordata</taxon>
        <taxon>Craniata</taxon>
        <taxon>Vertebrata</taxon>
        <taxon>Euteleostomi</taxon>
        <taxon>Actinopterygii</taxon>
        <taxon>Neopterygii</taxon>
        <taxon>Teleostei</taxon>
        <taxon>Neoteleostei</taxon>
        <taxon>Acanthomorphata</taxon>
        <taxon>Gobiaria</taxon>
        <taxon>Gobiiformes</taxon>
        <taxon>Gobioidei</taxon>
        <taxon>Gobiidae</taxon>
        <taxon>Oxudercinae</taxon>
        <taxon>Periophthalmus</taxon>
    </lineage>
</organism>
<evidence type="ECO:0000313" key="9">
    <source>
        <dbReference type="Ensembl" id="ENSPMGP00000011173.1"/>
    </source>
</evidence>
<reference evidence="9" key="1">
    <citation type="submission" date="2025-08" db="UniProtKB">
        <authorList>
            <consortium name="Ensembl"/>
        </authorList>
    </citation>
    <scope>IDENTIFICATION</scope>
</reference>
<dbReference type="STRING" id="409849.ENSPMGP00000011173"/>
<reference evidence="9" key="2">
    <citation type="submission" date="2025-09" db="UniProtKB">
        <authorList>
            <consortium name="Ensembl"/>
        </authorList>
    </citation>
    <scope>IDENTIFICATION</scope>
</reference>
<evidence type="ECO:0000256" key="4">
    <source>
        <dbReference type="ARBA" id="ARBA00023054"/>
    </source>
</evidence>
<evidence type="ECO:0000256" key="7">
    <source>
        <dbReference type="SAM" id="MobiDB-lite"/>
    </source>
</evidence>
<proteinExistence type="inferred from homology"/>
<evidence type="ECO:0000256" key="5">
    <source>
        <dbReference type="ARBA" id="ARBA00023203"/>
    </source>
</evidence>